<dbReference type="InterPro" id="IPR029063">
    <property type="entry name" value="SAM-dependent_MTases_sf"/>
</dbReference>
<dbReference type="STRING" id="906968.Trebr_1492"/>
<protein>
    <submittedName>
        <fullName evidence="2">MCP methyltransferase, CheR-type</fullName>
        <ecNumber evidence="2">2.1.1.80</ecNumber>
    </submittedName>
</protein>
<keyword evidence="2" id="KW-0489">Methyltransferase</keyword>
<organism evidence="2 3">
    <name type="scientific">Treponema brennaborense (strain DSM 12168 / CIP 105900 / DD5/3)</name>
    <dbReference type="NCBI Taxonomy" id="906968"/>
    <lineage>
        <taxon>Bacteria</taxon>
        <taxon>Pseudomonadati</taxon>
        <taxon>Spirochaetota</taxon>
        <taxon>Spirochaetia</taxon>
        <taxon>Spirochaetales</taxon>
        <taxon>Treponemataceae</taxon>
        <taxon>Treponema</taxon>
    </lineage>
</organism>
<feature type="domain" description="CheR-type methyltransferase" evidence="1">
    <location>
        <begin position="1"/>
        <end position="238"/>
    </location>
</feature>
<dbReference type="CDD" id="cd02440">
    <property type="entry name" value="AdoMet_MTases"/>
    <property type="match status" value="1"/>
</dbReference>
<evidence type="ECO:0000313" key="3">
    <source>
        <dbReference type="Proteomes" id="UP000006546"/>
    </source>
</evidence>
<dbReference type="InterPro" id="IPR050903">
    <property type="entry name" value="Bact_Chemotaxis_MeTrfase"/>
</dbReference>
<dbReference type="GO" id="GO:0008983">
    <property type="term" value="F:protein-glutamate O-methyltransferase activity"/>
    <property type="evidence" value="ECO:0007669"/>
    <property type="project" value="UniProtKB-EC"/>
</dbReference>
<dbReference type="OrthoDB" id="9816309at2"/>
<gene>
    <name evidence="2" type="ordered locus">Trebr_1492</name>
</gene>
<dbReference type="PRINTS" id="PR00996">
    <property type="entry name" value="CHERMTFRASE"/>
</dbReference>
<dbReference type="KEGG" id="tbe:Trebr_1492"/>
<dbReference type="Gene3D" id="1.25.40.10">
    <property type="entry name" value="Tetratricopeptide repeat domain"/>
    <property type="match status" value="1"/>
</dbReference>
<dbReference type="Proteomes" id="UP000006546">
    <property type="component" value="Chromosome"/>
</dbReference>
<dbReference type="Gene3D" id="3.40.50.150">
    <property type="entry name" value="Vaccinia Virus protein VP39"/>
    <property type="match status" value="1"/>
</dbReference>
<dbReference type="eggNOG" id="COG1352">
    <property type="taxonomic scope" value="Bacteria"/>
</dbReference>
<dbReference type="Pfam" id="PF01739">
    <property type="entry name" value="CheR"/>
    <property type="match status" value="1"/>
</dbReference>
<dbReference type="RefSeq" id="WP_013758621.1">
    <property type="nucleotide sequence ID" value="NC_015500.1"/>
</dbReference>
<dbReference type="SMART" id="SM00138">
    <property type="entry name" value="MeTrc"/>
    <property type="match status" value="1"/>
</dbReference>
<dbReference type="EC" id="2.1.1.80" evidence="2"/>
<sequence>MNSLLLETVKKIRDFTGIVVSTLQYDALMKYIAEKSHEKHISPEEYCGVLVPGSAVFNELIRTVTINETYFFREEKQFAFLQSEIFSEARKKSFDVWCGACSTGEEPYSVLALALESGVNVNLYATDIDSTVLSALKAGVYTKNSFRQDGAQFHPGLKNYGRQNESGLFVLNREFAEKVTSGQFNLLSDRMLPWNVSFDIIFLRNVFIYFEKETRKKILEQAAGYLKPDGKLFLSVNEIGCIDDSALPSRLYKTHFNSVYYLQKRSELPVKENVRTQAKKIPFCVSAPYAKVCSEKKSVVSLAAVHEEICRNVHESRFEEAKNIAVSLGKDMEMKPFSYFFRGYVEYHSDNKKAAEILFASSYMVNPDFWPAYFYHGIVLKDMGMADKADQCFDRCKNLLDSVQPENRYGFILGSFSLSYIQSLCRQLKS</sequence>
<dbReference type="EMBL" id="CP002696">
    <property type="protein sequence ID" value="AEE16916.1"/>
    <property type="molecule type" value="Genomic_DNA"/>
</dbReference>
<proteinExistence type="predicted"/>
<dbReference type="InterPro" id="IPR011990">
    <property type="entry name" value="TPR-like_helical_dom_sf"/>
</dbReference>
<accession>F4LNT1</accession>
<dbReference type="GO" id="GO:0032259">
    <property type="term" value="P:methylation"/>
    <property type="evidence" value="ECO:0007669"/>
    <property type="project" value="UniProtKB-KW"/>
</dbReference>
<dbReference type="SUPFAM" id="SSF53335">
    <property type="entry name" value="S-adenosyl-L-methionine-dependent methyltransferases"/>
    <property type="match status" value="1"/>
</dbReference>
<keyword evidence="2" id="KW-0808">Transferase</keyword>
<dbReference type="AlphaFoldDB" id="F4LNT1"/>
<dbReference type="SUPFAM" id="SSF48452">
    <property type="entry name" value="TPR-like"/>
    <property type="match status" value="1"/>
</dbReference>
<dbReference type="HOGENOM" id="CLU_637663_0_0_12"/>
<reference evidence="3" key="1">
    <citation type="submission" date="2011-04" db="EMBL/GenBank/DDBJ databases">
        <title>The complete genome of Treponema brennaborense DSM 12168.</title>
        <authorList>
            <person name="Lucas S."/>
            <person name="Han J."/>
            <person name="Lapidus A."/>
            <person name="Bruce D."/>
            <person name="Goodwin L."/>
            <person name="Pitluck S."/>
            <person name="Peters L."/>
            <person name="Kyrpides N."/>
            <person name="Mavromatis K."/>
            <person name="Ivanova N."/>
            <person name="Mikhailova N."/>
            <person name="Pagani I."/>
            <person name="Teshima H."/>
            <person name="Detter J.C."/>
            <person name="Tapia R."/>
            <person name="Han C."/>
            <person name="Land M."/>
            <person name="Hauser L."/>
            <person name="Markowitz V."/>
            <person name="Cheng J.-F."/>
            <person name="Hugenholtz P."/>
            <person name="Woyke T."/>
            <person name="Wu D."/>
            <person name="Gronow S."/>
            <person name="Wellnitz S."/>
            <person name="Brambilla E."/>
            <person name="Klenk H.-P."/>
            <person name="Eisen J.A."/>
        </authorList>
    </citation>
    <scope>NUCLEOTIDE SEQUENCE [LARGE SCALE GENOMIC DNA]</scope>
    <source>
        <strain evidence="3">DSM 12168 / CIP 105900 / DD5/3</strain>
    </source>
</reference>
<dbReference type="PANTHER" id="PTHR24422">
    <property type="entry name" value="CHEMOTAXIS PROTEIN METHYLTRANSFERASE"/>
    <property type="match status" value="1"/>
</dbReference>
<dbReference type="PANTHER" id="PTHR24422:SF10">
    <property type="entry name" value="CHEMOTAXIS PROTEIN METHYLTRANSFERASE 2"/>
    <property type="match status" value="1"/>
</dbReference>
<evidence type="ECO:0000313" key="2">
    <source>
        <dbReference type="EMBL" id="AEE16916.1"/>
    </source>
</evidence>
<evidence type="ECO:0000259" key="1">
    <source>
        <dbReference type="PROSITE" id="PS50123"/>
    </source>
</evidence>
<name>F4LNT1_TREBD</name>
<keyword evidence="3" id="KW-1185">Reference proteome</keyword>
<dbReference type="InterPro" id="IPR000780">
    <property type="entry name" value="CheR_MeTrfase"/>
</dbReference>
<dbReference type="InterPro" id="IPR022642">
    <property type="entry name" value="CheR_C"/>
</dbReference>
<dbReference type="PROSITE" id="PS50123">
    <property type="entry name" value="CHER"/>
    <property type="match status" value="1"/>
</dbReference>